<dbReference type="Pfam" id="PF05635">
    <property type="entry name" value="23S_rRNA_IVP"/>
    <property type="match status" value="1"/>
</dbReference>
<dbReference type="AlphaFoldDB" id="A0A1M4TVE5"/>
<dbReference type="Gene3D" id="1.20.1440.60">
    <property type="entry name" value="23S rRNA-intervening sequence"/>
    <property type="match status" value="1"/>
</dbReference>
<keyword evidence="2" id="KW-1185">Reference proteome</keyword>
<gene>
    <name evidence="1" type="ORF">SAMN03080594_101392</name>
</gene>
<evidence type="ECO:0000313" key="2">
    <source>
        <dbReference type="Proteomes" id="UP000184406"/>
    </source>
</evidence>
<evidence type="ECO:0000313" key="1">
    <source>
        <dbReference type="EMBL" id="SHE48420.1"/>
    </source>
</evidence>
<proteinExistence type="predicted"/>
<dbReference type="Proteomes" id="UP000184406">
    <property type="component" value="Unassembled WGS sequence"/>
</dbReference>
<dbReference type="CDD" id="cd16377">
    <property type="entry name" value="23S_rRNA_IVP_like"/>
    <property type="match status" value="1"/>
</dbReference>
<dbReference type="InterPro" id="IPR036583">
    <property type="entry name" value="23S_rRNA_IVS_sf"/>
</dbReference>
<dbReference type="OrthoDB" id="9811959at2"/>
<protein>
    <submittedName>
        <fullName evidence="1">Four helix bundle protein</fullName>
    </submittedName>
</protein>
<sequence>MNEVRTYKDLLIWQKGIDIVKEIYLLCQEIPNDELFGLQSQIKRSSISIPSNIAEGWGRNYTKNYIQFLKISRGSLFELETQLIIAKELNFISTDSYNRIQVLITEESKMLNAFIKSIDK</sequence>
<reference evidence="2" key="1">
    <citation type="submission" date="2016-11" db="EMBL/GenBank/DDBJ databases">
        <authorList>
            <person name="Varghese N."/>
            <person name="Submissions S."/>
        </authorList>
    </citation>
    <scope>NUCLEOTIDE SEQUENCE [LARGE SCALE GENOMIC DNA]</scope>
    <source>
        <strain evidence="2">DSM 17539</strain>
    </source>
</reference>
<dbReference type="NCBIfam" id="TIGR02436">
    <property type="entry name" value="four helix bundle protein"/>
    <property type="match status" value="1"/>
</dbReference>
<dbReference type="NCBIfam" id="NF008911">
    <property type="entry name" value="PRK12275.1-2"/>
    <property type="match status" value="1"/>
</dbReference>
<accession>A0A1M4TVE5</accession>
<dbReference type="InterPro" id="IPR012657">
    <property type="entry name" value="23S_rRNA-intervening_sequence"/>
</dbReference>
<organism evidence="1 2">
    <name type="scientific">Arenibacter palladensis</name>
    <dbReference type="NCBI Taxonomy" id="237373"/>
    <lineage>
        <taxon>Bacteria</taxon>
        <taxon>Pseudomonadati</taxon>
        <taxon>Bacteroidota</taxon>
        <taxon>Flavobacteriia</taxon>
        <taxon>Flavobacteriales</taxon>
        <taxon>Flavobacteriaceae</taxon>
        <taxon>Arenibacter</taxon>
    </lineage>
</organism>
<dbReference type="SUPFAM" id="SSF158446">
    <property type="entry name" value="IVS-encoded protein-like"/>
    <property type="match status" value="1"/>
</dbReference>
<dbReference type="PANTHER" id="PTHR38471:SF2">
    <property type="entry name" value="FOUR HELIX BUNDLE PROTEIN"/>
    <property type="match status" value="1"/>
</dbReference>
<dbReference type="PANTHER" id="PTHR38471">
    <property type="entry name" value="FOUR HELIX BUNDLE PROTEIN"/>
    <property type="match status" value="1"/>
</dbReference>
<dbReference type="RefSeq" id="WP_072860811.1">
    <property type="nucleotide sequence ID" value="NZ_FQUX01000001.1"/>
</dbReference>
<name>A0A1M4TVE5_9FLAO</name>
<dbReference type="EMBL" id="FQUX01000001">
    <property type="protein sequence ID" value="SHE48420.1"/>
    <property type="molecule type" value="Genomic_DNA"/>
</dbReference>